<dbReference type="RefSeq" id="WP_330160989.1">
    <property type="nucleotide sequence ID" value="NZ_BAAAJA010000047.1"/>
</dbReference>
<feature type="coiled-coil region" evidence="1">
    <location>
        <begin position="53"/>
        <end position="80"/>
    </location>
</feature>
<evidence type="ECO:0000313" key="3">
    <source>
        <dbReference type="Proteomes" id="UP001348641"/>
    </source>
</evidence>
<organism evidence="2 3">
    <name type="scientific">Nocardiopsis tropica</name>
    <dbReference type="NCBI Taxonomy" id="109330"/>
    <lineage>
        <taxon>Bacteria</taxon>
        <taxon>Bacillati</taxon>
        <taxon>Actinomycetota</taxon>
        <taxon>Actinomycetes</taxon>
        <taxon>Streptosporangiales</taxon>
        <taxon>Nocardiopsidaceae</taxon>
        <taxon>Nocardiopsis</taxon>
    </lineage>
</organism>
<evidence type="ECO:0000313" key="2">
    <source>
        <dbReference type="EMBL" id="MEE2054090.1"/>
    </source>
</evidence>
<keyword evidence="1" id="KW-0175">Coiled coil</keyword>
<gene>
    <name evidence="2" type="ORF">Q8A49_26675</name>
</gene>
<comment type="caution">
    <text evidence="2">The sequence shown here is derived from an EMBL/GenBank/DDBJ whole genome shotgun (WGS) entry which is preliminary data.</text>
</comment>
<protein>
    <submittedName>
        <fullName evidence="2">Uncharacterized protein</fullName>
    </submittedName>
</protein>
<evidence type="ECO:0000256" key="1">
    <source>
        <dbReference type="SAM" id="Coils"/>
    </source>
</evidence>
<proteinExistence type="predicted"/>
<reference evidence="2 3" key="1">
    <citation type="submission" date="2023-07" db="EMBL/GenBank/DDBJ databases">
        <authorList>
            <person name="Girao M."/>
            <person name="Carvalho M.F."/>
        </authorList>
    </citation>
    <scope>NUCLEOTIDE SEQUENCE [LARGE SCALE GENOMIC DNA]</scope>
    <source>
        <strain evidence="2 3">66/93</strain>
    </source>
</reference>
<accession>A0ABU7KXQ2</accession>
<dbReference type="EMBL" id="JAUUCC010000095">
    <property type="protein sequence ID" value="MEE2054090.1"/>
    <property type="molecule type" value="Genomic_DNA"/>
</dbReference>
<sequence>MSTRASDGTPTVPRYLDRAEAVAPRIMAGHRQRAADAAAGIARLELLAAEQRHRAADLEYAAARRRLAEARTRVDDLDTEALATVLRSYQALIGVRRSTASGRTP</sequence>
<dbReference type="Proteomes" id="UP001348641">
    <property type="component" value="Unassembled WGS sequence"/>
</dbReference>
<name>A0ABU7KXQ2_9ACTN</name>